<keyword evidence="6" id="KW-1185">Reference proteome</keyword>
<dbReference type="SUPFAM" id="SSF53756">
    <property type="entry name" value="UDP-Glycosyltransferase/glycogen phosphorylase"/>
    <property type="match status" value="1"/>
</dbReference>
<organism evidence="5 6">
    <name type="scientific">Actinoallomurus liliacearum</name>
    <dbReference type="NCBI Taxonomy" id="1080073"/>
    <lineage>
        <taxon>Bacteria</taxon>
        <taxon>Bacillati</taxon>
        <taxon>Actinomycetota</taxon>
        <taxon>Actinomycetes</taxon>
        <taxon>Streptosporangiales</taxon>
        <taxon>Thermomonosporaceae</taxon>
        <taxon>Actinoallomurus</taxon>
    </lineage>
</organism>
<evidence type="ECO:0000256" key="1">
    <source>
        <dbReference type="ARBA" id="ARBA00022676"/>
    </source>
</evidence>
<dbReference type="Pfam" id="PF13439">
    <property type="entry name" value="Glyco_transf_4"/>
    <property type="match status" value="1"/>
</dbReference>
<dbReference type="InterPro" id="IPR001296">
    <property type="entry name" value="Glyco_trans_1"/>
</dbReference>
<proteinExistence type="predicted"/>
<dbReference type="RefSeq" id="WP_345348694.1">
    <property type="nucleotide sequence ID" value="NZ_BAABHJ010000002.1"/>
</dbReference>
<dbReference type="Pfam" id="PF00534">
    <property type="entry name" value="Glycos_transf_1"/>
    <property type="match status" value="1"/>
</dbReference>
<reference evidence="6" key="1">
    <citation type="journal article" date="2019" name="Int. J. Syst. Evol. Microbiol.">
        <title>The Global Catalogue of Microorganisms (GCM) 10K type strain sequencing project: providing services to taxonomists for standard genome sequencing and annotation.</title>
        <authorList>
            <consortium name="The Broad Institute Genomics Platform"/>
            <consortium name="The Broad Institute Genome Sequencing Center for Infectious Disease"/>
            <person name="Wu L."/>
            <person name="Ma J."/>
        </authorList>
    </citation>
    <scope>NUCLEOTIDE SEQUENCE [LARGE SCALE GENOMIC DNA]</scope>
    <source>
        <strain evidence="6">JCM 17938</strain>
    </source>
</reference>
<evidence type="ECO:0000313" key="6">
    <source>
        <dbReference type="Proteomes" id="UP001500212"/>
    </source>
</evidence>
<evidence type="ECO:0000313" key="5">
    <source>
        <dbReference type="EMBL" id="GAA4602877.1"/>
    </source>
</evidence>
<keyword evidence="2" id="KW-0808">Transferase</keyword>
<evidence type="ECO:0000259" key="3">
    <source>
        <dbReference type="Pfam" id="PF00534"/>
    </source>
</evidence>
<dbReference type="EMBL" id="BAABHJ010000002">
    <property type="protein sequence ID" value="GAA4602877.1"/>
    <property type="molecule type" value="Genomic_DNA"/>
</dbReference>
<name>A0ABP8TES2_9ACTN</name>
<dbReference type="CDD" id="cd03820">
    <property type="entry name" value="GT4_AmsD-like"/>
    <property type="match status" value="1"/>
</dbReference>
<dbReference type="PANTHER" id="PTHR12526">
    <property type="entry name" value="GLYCOSYLTRANSFERASE"/>
    <property type="match status" value="1"/>
</dbReference>
<comment type="caution">
    <text evidence="5">The sequence shown here is derived from an EMBL/GenBank/DDBJ whole genome shotgun (WGS) entry which is preliminary data.</text>
</comment>
<feature type="domain" description="Glycosyl transferase family 1" evidence="3">
    <location>
        <begin position="202"/>
        <end position="356"/>
    </location>
</feature>
<sequence length="389" mass="42830">MKITFLLGSAYGMGGTIRATLTLAGHLAARHEIEIITLHRRRTDPFFPIDERIGVRTLMDVRKGARPGRLDARLGRHNSRLVPRSERIWPEVTLRGDYRMWRALRGLETDVLVTTRPAFNLLAARFAPRDVVVVGQEHLHLDAHRPGLKEHMRRWYPRLDALVTLTEADRRAYTGFLADAPTRLQVIPNALSAGAKPISGLDAPVIAAAGRMAKVKHYERLIAAFAKVTATHPDWTLRLYGTGPELDRLRTVAAHHDLGDKVAFMGRTSDIHAAFAQASVVALSSSFEGFGMTIIEAFACGVPVVSFDCPQGPREIITHGRNGLLVPPGDTDALADALGRLIDDPGERRAMGAAAHQAAARYDLATTAWQWETLLTDLLAARAKGRVRR</sequence>
<evidence type="ECO:0000256" key="2">
    <source>
        <dbReference type="ARBA" id="ARBA00022679"/>
    </source>
</evidence>
<protein>
    <submittedName>
        <fullName evidence="5">Uncharacterized protein</fullName>
    </submittedName>
</protein>
<gene>
    <name evidence="5" type="ORF">GCM10023195_09190</name>
</gene>
<feature type="domain" description="Glycosyltransferase subfamily 4-like N-terminal" evidence="4">
    <location>
        <begin position="13"/>
        <end position="190"/>
    </location>
</feature>
<evidence type="ECO:0000259" key="4">
    <source>
        <dbReference type="Pfam" id="PF13439"/>
    </source>
</evidence>
<keyword evidence="1" id="KW-0328">Glycosyltransferase</keyword>
<accession>A0ABP8TES2</accession>
<dbReference type="InterPro" id="IPR028098">
    <property type="entry name" value="Glyco_trans_4-like_N"/>
</dbReference>
<dbReference type="Proteomes" id="UP001500212">
    <property type="component" value="Unassembled WGS sequence"/>
</dbReference>
<dbReference type="Gene3D" id="3.40.50.2000">
    <property type="entry name" value="Glycogen Phosphorylase B"/>
    <property type="match status" value="2"/>
</dbReference>
<dbReference type="PANTHER" id="PTHR12526:SF627">
    <property type="entry name" value="D-RHAMNOSYLTRANSFERASE WBPZ"/>
    <property type="match status" value="1"/>
</dbReference>